<name>A0A1W4X5F2_AGRPL</name>
<comment type="catalytic activity">
    <reaction evidence="11">
        <text>L-proline + NAD(+) = (S)-1-pyrroline-5-carboxylate + NADH + 2 H(+)</text>
        <dbReference type="Rhea" id="RHEA:14105"/>
        <dbReference type="ChEBI" id="CHEBI:15378"/>
        <dbReference type="ChEBI" id="CHEBI:17388"/>
        <dbReference type="ChEBI" id="CHEBI:57540"/>
        <dbReference type="ChEBI" id="CHEBI:57945"/>
        <dbReference type="ChEBI" id="CHEBI:60039"/>
        <dbReference type="EC" id="1.5.1.2"/>
    </reaction>
</comment>
<keyword evidence="9 13" id="KW-0521">NADP</keyword>
<dbReference type="SUPFAM" id="SSF51735">
    <property type="entry name" value="NAD(P)-binding Rossmann-fold domains"/>
    <property type="match status" value="1"/>
</dbReference>
<dbReference type="InterPro" id="IPR036291">
    <property type="entry name" value="NAD(P)-bd_dom_sf"/>
</dbReference>
<evidence type="ECO:0000256" key="1">
    <source>
        <dbReference type="ARBA" id="ARBA00004496"/>
    </source>
</evidence>
<proteinExistence type="inferred from homology"/>
<evidence type="ECO:0000256" key="6">
    <source>
        <dbReference type="ARBA" id="ARBA00022490"/>
    </source>
</evidence>
<evidence type="ECO:0000256" key="14">
    <source>
        <dbReference type="SAM" id="MobiDB-lite"/>
    </source>
</evidence>
<evidence type="ECO:0000256" key="5">
    <source>
        <dbReference type="ARBA" id="ARBA00021413"/>
    </source>
</evidence>
<evidence type="ECO:0000313" key="18">
    <source>
        <dbReference type="RefSeq" id="XP_018327560.1"/>
    </source>
</evidence>
<comment type="catalytic activity">
    <reaction evidence="12">
        <text>L-proline + NADP(+) = (S)-1-pyrroline-5-carboxylate + NADPH + 2 H(+)</text>
        <dbReference type="Rhea" id="RHEA:14109"/>
        <dbReference type="ChEBI" id="CHEBI:15378"/>
        <dbReference type="ChEBI" id="CHEBI:17388"/>
        <dbReference type="ChEBI" id="CHEBI:57783"/>
        <dbReference type="ChEBI" id="CHEBI:58349"/>
        <dbReference type="ChEBI" id="CHEBI:60039"/>
        <dbReference type="EC" id="1.5.1.2"/>
    </reaction>
</comment>
<dbReference type="EC" id="1.5.1.2" evidence="4"/>
<reference evidence="18" key="1">
    <citation type="submission" date="2025-08" db="UniProtKB">
        <authorList>
            <consortium name="RefSeq"/>
        </authorList>
    </citation>
    <scope>IDENTIFICATION</scope>
    <source>
        <tissue evidence="18">Entire body</tissue>
    </source>
</reference>
<dbReference type="FunFam" id="1.10.3730.10:FF:000001">
    <property type="entry name" value="Pyrroline-5-carboxylate reductase"/>
    <property type="match status" value="1"/>
</dbReference>
<evidence type="ECO:0000256" key="8">
    <source>
        <dbReference type="ARBA" id="ARBA00022650"/>
    </source>
</evidence>
<dbReference type="InterPro" id="IPR029036">
    <property type="entry name" value="P5CR_dimer"/>
</dbReference>
<evidence type="ECO:0000256" key="11">
    <source>
        <dbReference type="ARBA" id="ARBA00050547"/>
    </source>
</evidence>
<dbReference type="PANTHER" id="PTHR11645:SF69">
    <property type="entry name" value="PYRROLINE-5-CARBOXYLATE REDUCTASE"/>
    <property type="match status" value="1"/>
</dbReference>
<dbReference type="InterPro" id="IPR008927">
    <property type="entry name" value="6-PGluconate_DH-like_C_sf"/>
</dbReference>
<evidence type="ECO:0000313" key="17">
    <source>
        <dbReference type="Proteomes" id="UP000192223"/>
    </source>
</evidence>
<keyword evidence="7" id="KW-0028">Amino-acid biosynthesis</keyword>
<dbReference type="NCBIfam" id="TIGR00112">
    <property type="entry name" value="proC"/>
    <property type="match status" value="1"/>
</dbReference>
<feature type="domain" description="Pyrroline-5-carboxylate reductase dimerisation" evidence="16">
    <location>
        <begin position="175"/>
        <end position="279"/>
    </location>
</feature>
<feature type="binding site" evidence="13">
    <location>
        <begin position="16"/>
        <end position="21"/>
    </location>
    <ligand>
        <name>NADP(+)</name>
        <dbReference type="ChEBI" id="CHEBI:58349"/>
    </ligand>
</feature>
<accession>A0A1W4X5F2</accession>
<dbReference type="InParanoid" id="A0A1W4X5F2"/>
<dbReference type="FunCoup" id="A0A1W4X5F2">
    <property type="interactions" value="105"/>
</dbReference>
<dbReference type="KEGG" id="apln:108738581"/>
<dbReference type="STRING" id="224129.A0A1W4X5F2"/>
<gene>
    <name evidence="18" type="primary">LOC108738581</name>
</gene>
<organism evidence="17 18">
    <name type="scientific">Agrilus planipennis</name>
    <name type="common">Emerald ash borer</name>
    <name type="synonym">Agrilus marcopoli</name>
    <dbReference type="NCBI Taxonomy" id="224129"/>
    <lineage>
        <taxon>Eukaryota</taxon>
        <taxon>Metazoa</taxon>
        <taxon>Ecdysozoa</taxon>
        <taxon>Arthropoda</taxon>
        <taxon>Hexapoda</taxon>
        <taxon>Insecta</taxon>
        <taxon>Pterygota</taxon>
        <taxon>Neoptera</taxon>
        <taxon>Endopterygota</taxon>
        <taxon>Coleoptera</taxon>
        <taxon>Polyphaga</taxon>
        <taxon>Elateriformia</taxon>
        <taxon>Buprestoidea</taxon>
        <taxon>Buprestidae</taxon>
        <taxon>Agrilinae</taxon>
        <taxon>Agrilus</taxon>
    </lineage>
</organism>
<keyword evidence="10" id="KW-0560">Oxidoreductase</keyword>
<protein>
    <recommendedName>
        <fullName evidence="5">Pyrroline-5-carboxylate reductase</fullName>
        <ecNumber evidence="4">1.5.1.2</ecNumber>
    </recommendedName>
</protein>
<evidence type="ECO:0000259" key="16">
    <source>
        <dbReference type="Pfam" id="PF14748"/>
    </source>
</evidence>
<dbReference type="OrthoDB" id="10263291at2759"/>
<evidence type="ECO:0000256" key="12">
    <source>
        <dbReference type="ARBA" id="ARBA00052690"/>
    </source>
</evidence>
<dbReference type="InterPro" id="IPR000304">
    <property type="entry name" value="Pyrroline-COOH_reductase"/>
</dbReference>
<evidence type="ECO:0000259" key="15">
    <source>
        <dbReference type="Pfam" id="PF03807"/>
    </source>
</evidence>
<feature type="region of interest" description="Disordered" evidence="14">
    <location>
        <begin position="276"/>
        <end position="305"/>
    </location>
</feature>
<evidence type="ECO:0000256" key="4">
    <source>
        <dbReference type="ARBA" id="ARBA00012855"/>
    </source>
</evidence>
<dbReference type="Gene3D" id="3.40.50.720">
    <property type="entry name" value="NAD(P)-binding Rossmann-like Domain"/>
    <property type="match status" value="1"/>
</dbReference>
<dbReference type="PANTHER" id="PTHR11645">
    <property type="entry name" value="PYRROLINE-5-CARBOXYLATE REDUCTASE"/>
    <property type="match status" value="1"/>
</dbReference>
<dbReference type="PIRSF" id="PIRSF000193">
    <property type="entry name" value="Pyrrol-5-carb_rd"/>
    <property type="match status" value="1"/>
</dbReference>
<comment type="similarity">
    <text evidence="3">Belongs to the pyrroline-5-carboxylate reductase family.</text>
</comment>
<dbReference type="Pfam" id="PF03807">
    <property type="entry name" value="F420_oxidored"/>
    <property type="match status" value="1"/>
</dbReference>
<dbReference type="UniPathway" id="UPA00098">
    <property type="reaction ID" value="UER00361"/>
</dbReference>
<evidence type="ECO:0000256" key="9">
    <source>
        <dbReference type="ARBA" id="ARBA00022857"/>
    </source>
</evidence>
<dbReference type="Pfam" id="PF14748">
    <property type="entry name" value="P5CR_dimer"/>
    <property type="match status" value="1"/>
</dbReference>
<feature type="binding site" evidence="13">
    <location>
        <position position="64"/>
    </location>
    <ligand>
        <name>NADPH</name>
        <dbReference type="ChEBI" id="CHEBI:57783"/>
    </ligand>
</feature>
<evidence type="ECO:0000256" key="10">
    <source>
        <dbReference type="ARBA" id="ARBA00023002"/>
    </source>
</evidence>
<comment type="subcellular location">
    <subcellularLocation>
        <location evidence="1">Cytoplasm</location>
    </subcellularLocation>
</comment>
<dbReference type="GO" id="GO:0004735">
    <property type="term" value="F:pyrroline-5-carboxylate reductase activity"/>
    <property type="evidence" value="ECO:0007669"/>
    <property type="project" value="UniProtKB-EC"/>
</dbReference>
<dbReference type="InterPro" id="IPR028939">
    <property type="entry name" value="P5C_Rdtase_cat_N"/>
</dbReference>
<evidence type="ECO:0000256" key="3">
    <source>
        <dbReference type="ARBA" id="ARBA00005525"/>
    </source>
</evidence>
<dbReference type="GeneID" id="108738581"/>
<dbReference type="Proteomes" id="UP000192223">
    <property type="component" value="Unplaced"/>
</dbReference>
<dbReference type="GO" id="GO:0055129">
    <property type="term" value="P:L-proline biosynthetic process"/>
    <property type="evidence" value="ECO:0007669"/>
    <property type="project" value="UniProtKB-UniPathway"/>
</dbReference>
<dbReference type="HAMAP" id="MF_01925">
    <property type="entry name" value="P5C_reductase"/>
    <property type="match status" value="1"/>
</dbReference>
<evidence type="ECO:0000256" key="13">
    <source>
        <dbReference type="PIRSR" id="PIRSR000193-1"/>
    </source>
</evidence>
<sequence>MSSENSGPLSQKIGFIGPGNMAKAICEGMVRQGLVDYSQIYVSGPHEKSLVYWRAQGAKTTHQNGKLAEEVDVIFLCVKPHVLPEAIADIYKTSSPYRIVGKLFISILAGVTIAALENTLMGFEGSRVVRVMTNTPLMVGEGCTAYCPGQVAIDEDIALVRRIFEVSGVCNLVPESMFDAICGIAGSGPAFIYLVIEALSDGAVKNGIPREMATKLAAQTVLGASKMVLETGRHTGTLKDEVCSPSGTTISGVHVLEQHGVRAAFMDAVEAATSRSAELSKTKETKTSVSRHGSIKTPMMSKPVL</sequence>
<dbReference type="Gene3D" id="1.10.3730.10">
    <property type="entry name" value="ProC C-terminal domain-like"/>
    <property type="match status" value="1"/>
</dbReference>
<evidence type="ECO:0000256" key="7">
    <source>
        <dbReference type="ARBA" id="ARBA00022605"/>
    </source>
</evidence>
<evidence type="ECO:0000256" key="2">
    <source>
        <dbReference type="ARBA" id="ARBA00005205"/>
    </source>
</evidence>
<keyword evidence="8" id="KW-0641">Proline biosynthesis</keyword>
<feature type="domain" description="Pyrroline-5-carboxylate reductase catalytic N-terminal" evidence="15">
    <location>
        <begin position="12"/>
        <end position="110"/>
    </location>
</feature>
<dbReference type="RefSeq" id="XP_018327560.1">
    <property type="nucleotide sequence ID" value="XM_018472058.2"/>
</dbReference>
<keyword evidence="17" id="KW-1185">Reference proteome</keyword>
<dbReference type="FunFam" id="3.40.50.720:FF:000190">
    <property type="entry name" value="Pyrroline-5-carboxylate reductase"/>
    <property type="match status" value="1"/>
</dbReference>
<dbReference type="GO" id="GO:0005737">
    <property type="term" value="C:cytoplasm"/>
    <property type="evidence" value="ECO:0007669"/>
    <property type="project" value="UniProtKB-SubCell"/>
</dbReference>
<comment type="pathway">
    <text evidence="2">Amino-acid biosynthesis; L-proline biosynthesis; L-proline from L-glutamate 5-semialdehyde: step 1/1.</text>
</comment>
<dbReference type="SUPFAM" id="SSF48179">
    <property type="entry name" value="6-phosphogluconate dehydrogenase C-terminal domain-like"/>
    <property type="match status" value="1"/>
</dbReference>
<dbReference type="AlphaFoldDB" id="A0A1W4X5F2"/>
<keyword evidence="6" id="KW-0963">Cytoplasm</keyword>
<dbReference type="CTD" id="42284"/>